<name>A0AAV7DS48_ARIFI</name>
<keyword evidence="3" id="KW-1185">Reference proteome</keyword>
<evidence type="ECO:0000313" key="3">
    <source>
        <dbReference type="Proteomes" id="UP000825729"/>
    </source>
</evidence>
<reference evidence="2 3" key="1">
    <citation type="submission" date="2021-07" db="EMBL/GenBank/DDBJ databases">
        <title>The Aristolochia fimbriata genome: insights into angiosperm evolution, floral development and chemical biosynthesis.</title>
        <authorList>
            <person name="Jiao Y."/>
        </authorList>
    </citation>
    <scope>NUCLEOTIDE SEQUENCE [LARGE SCALE GENOMIC DNA]</scope>
    <source>
        <strain evidence="2">IBCAS-2021</strain>
        <tissue evidence="2">Leaf</tissue>
    </source>
</reference>
<proteinExistence type="predicted"/>
<dbReference type="AlphaFoldDB" id="A0AAV7DS48"/>
<dbReference type="EMBL" id="JAINDJ010000009">
    <property type="protein sequence ID" value="KAG9438871.1"/>
    <property type="molecule type" value="Genomic_DNA"/>
</dbReference>
<accession>A0AAV7DS48</accession>
<dbReference type="Proteomes" id="UP000825729">
    <property type="component" value="Unassembled WGS sequence"/>
</dbReference>
<evidence type="ECO:0000313" key="1">
    <source>
        <dbReference type="EMBL" id="KAG9438871.1"/>
    </source>
</evidence>
<comment type="caution">
    <text evidence="2">The sequence shown here is derived from an EMBL/GenBank/DDBJ whole genome shotgun (WGS) entry which is preliminary data.</text>
</comment>
<gene>
    <name evidence="1" type="ORF">H6P81_021169</name>
    <name evidence="2" type="ORF">H6P81_021178</name>
</gene>
<sequence>MKAGPFPQRAICPGDVYNAAGIGAALDTLQVVFPCTGRGVATVDATSEMKAAAALTGILTLAFDECIRKVGIQSYEEILTQFPVGRLGF</sequence>
<protein>
    <submittedName>
        <fullName evidence="2">Uncharacterized protein</fullName>
    </submittedName>
</protein>
<organism evidence="2 3">
    <name type="scientific">Aristolochia fimbriata</name>
    <name type="common">White veined hardy Dutchman's pipe vine</name>
    <dbReference type="NCBI Taxonomy" id="158543"/>
    <lineage>
        <taxon>Eukaryota</taxon>
        <taxon>Viridiplantae</taxon>
        <taxon>Streptophyta</taxon>
        <taxon>Embryophyta</taxon>
        <taxon>Tracheophyta</taxon>
        <taxon>Spermatophyta</taxon>
        <taxon>Magnoliopsida</taxon>
        <taxon>Magnoliidae</taxon>
        <taxon>Piperales</taxon>
        <taxon>Aristolochiaceae</taxon>
        <taxon>Aristolochia</taxon>
    </lineage>
</organism>
<evidence type="ECO:0000313" key="2">
    <source>
        <dbReference type="EMBL" id="KAG9438880.1"/>
    </source>
</evidence>
<dbReference type="EMBL" id="JAINDJ010000009">
    <property type="protein sequence ID" value="KAG9438880.1"/>
    <property type="molecule type" value="Genomic_DNA"/>
</dbReference>